<dbReference type="InterPro" id="IPR011611">
    <property type="entry name" value="PfkB_dom"/>
</dbReference>
<dbReference type="Proteomes" id="UP000252586">
    <property type="component" value="Unassembled WGS sequence"/>
</dbReference>
<comment type="similarity">
    <text evidence="1">Belongs to the carbohydrate kinase PfkB family.</text>
</comment>
<gene>
    <name evidence="7" type="ORF">DFR74_107250</name>
</gene>
<dbReference type="InterPro" id="IPR050306">
    <property type="entry name" value="PfkB_Carbo_kinase"/>
</dbReference>
<evidence type="ECO:0000313" key="7">
    <source>
        <dbReference type="EMBL" id="RBO89572.1"/>
    </source>
</evidence>
<proteinExistence type="inferred from homology"/>
<protein>
    <submittedName>
        <fullName evidence="7">2-dehydro-3-deoxygluconokinase</fullName>
    </submittedName>
</protein>
<dbReference type="SUPFAM" id="SSF53613">
    <property type="entry name" value="Ribokinase-like"/>
    <property type="match status" value="1"/>
</dbReference>
<dbReference type="AlphaFoldDB" id="A0A366DHK9"/>
<comment type="caution">
    <text evidence="7">The sequence shown here is derived from an EMBL/GenBank/DDBJ whole genome shotgun (WGS) entry which is preliminary data.</text>
</comment>
<dbReference type="PANTHER" id="PTHR43085:SF1">
    <property type="entry name" value="PSEUDOURIDINE KINASE-RELATED"/>
    <property type="match status" value="1"/>
</dbReference>
<dbReference type="CDD" id="cd01166">
    <property type="entry name" value="KdgK"/>
    <property type="match status" value="1"/>
</dbReference>
<dbReference type="InterPro" id="IPR029056">
    <property type="entry name" value="Ribokinase-like"/>
</dbReference>
<name>A0A366DHK9_9NOCA</name>
<evidence type="ECO:0000259" key="6">
    <source>
        <dbReference type="Pfam" id="PF00294"/>
    </source>
</evidence>
<dbReference type="RefSeq" id="WP_232331694.1">
    <property type="nucleotide sequence ID" value="NZ_CP107943.1"/>
</dbReference>
<evidence type="ECO:0000256" key="4">
    <source>
        <dbReference type="ARBA" id="ARBA00022777"/>
    </source>
</evidence>
<sequence>MTRPTTNRPRAVTVGEGLAVLVARPGPLEDSPVFDRTAGGAEANVAAVLARLGVDAAWLSRVGDDGFGRYLTAQLGARGVDVSAVVVDPSRPTGLYVKERGAGSGSPTDLAAGTSRMLYYRNGSAASALSAADLETPGARGLLDSAALVHYTGITAALSESATALTEALTRLSRADRLISFDLNYRPALWSSRPAADVLARLVRGGDVVFLGADEAQEVFGVGDPDALRALFPEPRQLIVKNDGNSVTGFDGGERVEVPALRLTVTERIGAGDAFAGGYLAALLHGAPLVRRLRFGHLCAAAALTGTGDIAELPPPPVLALAAELDESDWARTEYPSVVMAENGPS</sequence>
<keyword evidence="5" id="KW-0067">ATP-binding</keyword>
<dbReference type="GO" id="GO:0016301">
    <property type="term" value="F:kinase activity"/>
    <property type="evidence" value="ECO:0007669"/>
    <property type="project" value="UniProtKB-KW"/>
</dbReference>
<evidence type="ECO:0000256" key="5">
    <source>
        <dbReference type="ARBA" id="ARBA00022840"/>
    </source>
</evidence>
<reference evidence="7 8" key="1">
    <citation type="submission" date="2018-06" db="EMBL/GenBank/DDBJ databases">
        <title>Genomic Encyclopedia of Type Strains, Phase IV (KMG-IV): sequencing the most valuable type-strain genomes for metagenomic binning, comparative biology and taxonomic classification.</title>
        <authorList>
            <person name="Goeker M."/>
        </authorList>
    </citation>
    <scope>NUCLEOTIDE SEQUENCE [LARGE SCALE GENOMIC DNA]</scope>
    <source>
        <strain evidence="7 8">DSM 44599</strain>
    </source>
</reference>
<organism evidence="7 8">
    <name type="scientific">Nocardia puris</name>
    <dbReference type="NCBI Taxonomy" id="208602"/>
    <lineage>
        <taxon>Bacteria</taxon>
        <taxon>Bacillati</taxon>
        <taxon>Actinomycetota</taxon>
        <taxon>Actinomycetes</taxon>
        <taxon>Mycobacteriales</taxon>
        <taxon>Nocardiaceae</taxon>
        <taxon>Nocardia</taxon>
    </lineage>
</organism>
<dbReference type="Pfam" id="PF00294">
    <property type="entry name" value="PfkB"/>
    <property type="match status" value="1"/>
</dbReference>
<keyword evidence="2" id="KW-0808">Transferase</keyword>
<feature type="domain" description="Carbohydrate kinase PfkB" evidence="6">
    <location>
        <begin position="34"/>
        <end position="314"/>
    </location>
</feature>
<dbReference type="Gene3D" id="3.40.1190.20">
    <property type="match status" value="1"/>
</dbReference>
<dbReference type="STRING" id="1210090.GCA_001613185_01906"/>
<keyword evidence="8" id="KW-1185">Reference proteome</keyword>
<dbReference type="GO" id="GO:0005524">
    <property type="term" value="F:ATP binding"/>
    <property type="evidence" value="ECO:0007669"/>
    <property type="project" value="UniProtKB-KW"/>
</dbReference>
<evidence type="ECO:0000313" key="8">
    <source>
        <dbReference type="Proteomes" id="UP000252586"/>
    </source>
</evidence>
<keyword evidence="3" id="KW-0547">Nucleotide-binding</keyword>
<accession>A0A366DHK9</accession>
<dbReference type="PANTHER" id="PTHR43085">
    <property type="entry name" value="HEXOKINASE FAMILY MEMBER"/>
    <property type="match status" value="1"/>
</dbReference>
<evidence type="ECO:0000256" key="2">
    <source>
        <dbReference type="ARBA" id="ARBA00022679"/>
    </source>
</evidence>
<evidence type="ECO:0000256" key="3">
    <source>
        <dbReference type="ARBA" id="ARBA00022741"/>
    </source>
</evidence>
<keyword evidence="4 7" id="KW-0418">Kinase</keyword>
<dbReference type="EMBL" id="QNRE01000007">
    <property type="protein sequence ID" value="RBO89572.1"/>
    <property type="molecule type" value="Genomic_DNA"/>
</dbReference>
<evidence type="ECO:0000256" key="1">
    <source>
        <dbReference type="ARBA" id="ARBA00010688"/>
    </source>
</evidence>